<evidence type="ECO:0000313" key="2">
    <source>
        <dbReference type="EMBL" id="KAH8103546.1"/>
    </source>
</evidence>
<gene>
    <name evidence="2" type="ORF">BXZ70DRAFT_889185</name>
</gene>
<feature type="compositionally biased region" description="Acidic residues" evidence="1">
    <location>
        <begin position="47"/>
        <end position="56"/>
    </location>
</feature>
<accession>A0A8K0XS91</accession>
<feature type="compositionally biased region" description="Basic and acidic residues" evidence="1">
    <location>
        <begin position="272"/>
        <end position="288"/>
    </location>
</feature>
<evidence type="ECO:0000256" key="1">
    <source>
        <dbReference type="SAM" id="MobiDB-lite"/>
    </source>
</evidence>
<dbReference type="Proteomes" id="UP000813824">
    <property type="component" value="Unassembled WGS sequence"/>
</dbReference>
<comment type="caution">
    <text evidence="2">The sequence shown here is derived from an EMBL/GenBank/DDBJ whole genome shotgun (WGS) entry which is preliminary data.</text>
</comment>
<feature type="region of interest" description="Disordered" evidence="1">
    <location>
        <begin position="259"/>
        <end position="305"/>
    </location>
</feature>
<dbReference type="OrthoDB" id="3247214at2759"/>
<dbReference type="EMBL" id="JAEVFJ010000007">
    <property type="protein sequence ID" value="KAH8103546.1"/>
    <property type="molecule type" value="Genomic_DNA"/>
</dbReference>
<sequence>MNGSVLKGRQSVWSALDSLKGKFPVPIGNGTEAEGVPMEGIKKEGEGKEEDAEEADDSSIMLYGPLLPGNDSQVELANSEVVHEEVKTPATEKLERKGSKLSGIWPFSGRKPAPKTEEEEKDVRVHLRKSKDKRVWVPSDTQISLEIMWWGYRLYLPPPVLNMLDDKHLESTKRAAMVTTALKWMLDHVPAMLIPPNMRPALILLKGLVPYLGYVGGFVAWSWGYIKKFDKGNGVTLTATWLATIALVPGSWEDCDFPKTAPDSATATARSAGEKGGEAGMEKGKAREMPPSSATNISASQSAGV</sequence>
<name>A0A8K0XS91_9AGAR</name>
<protein>
    <submittedName>
        <fullName evidence="2">Uncharacterized protein</fullName>
    </submittedName>
</protein>
<dbReference type="AlphaFoldDB" id="A0A8K0XS91"/>
<feature type="region of interest" description="Disordered" evidence="1">
    <location>
        <begin position="26"/>
        <end position="56"/>
    </location>
</feature>
<keyword evidence="3" id="KW-1185">Reference proteome</keyword>
<feature type="compositionally biased region" description="Polar residues" evidence="1">
    <location>
        <begin position="292"/>
        <end position="305"/>
    </location>
</feature>
<organism evidence="2 3">
    <name type="scientific">Cristinia sonorae</name>
    <dbReference type="NCBI Taxonomy" id="1940300"/>
    <lineage>
        <taxon>Eukaryota</taxon>
        <taxon>Fungi</taxon>
        <taxon>Dikarya</taxon>
        <taxon>Basidiomycota</taxon>
        <taxon>Agaricomycotina</taxon>
        <taxon>Agaricomycetes</taxon>
        <taxon>Agaricomycetidae</taxon>
        <taxon>Agaricales</taxon>
        <taxon>Pleurotineae</taxon>
        <taxon>Stephanosporaceae</taxon>
        <taxon>Cristinia</taxon>
    </lineage>
</organism>
<proteinExistence type="predicted"/>
<reference evidence="2" key="1">
    <citation type="journal article" date="2021" name="New Phytol.">
        <title>Evolutionary innovations through gain and loss of genes in the ectomycorrhizal Boletales.</title>
        <authorList>
            <person name="Wu G."/>
            <person name="Miyauchi S."/>
            <person name="Morin E."/>
            <person name="Kuo A."/>
            <person name="Drula E."/>
            <person name="Varga T."/>
            <person name="Kohler A."/>
            <person name="Feng B."/>
            <person name="Cao Y."/>
            <person name="Lipzen A."/>
            <person name="Daum C."/>
            <person name="Hundley H."/>
            <person name="Pangilinan J."/>
            <person name="Johnson J."/>
            <person name="Barry K."/>
            <person name="LaButti K."/>
            <person name="Ng V."/>
            <person name="Ahrendt S."/>
            <person name="Min B."/>
            <person name="Choi I.G."/>
            <person name="Park H."/>
            <person name="Plett J.M."/>
            <person name="Magnuson J."/>
            <person name="Spatafora J.W."/>
            <person name="Nagy L.G."/>
            <person name="Henrissat B."/>
            <person name="Grigoriev I.V."/>
            <person name="Yang Z.L."/>
            <person name="Xu J."/>
            <person name="Martin F.M."/>
        </authorList>
    </citation>
    <scope>NUCLEOTIDE SEQUENCE</scope>
    <source>
        <strain evidence="2">KKN 215</strain>
    </source>
</reference>
<evidence type="ECO:0000313" key="3">
    <source>
        <dbReference type="Proteomes" id="UP000813824"/>
    </source>
</evidence>